<dbReference type="Pfam" id="PF20926">
    <property type="entry name" value="Htt_N-HEAT_1"/>
    <property type="match status" value="1"/>
</dbReference>
<dbReference type="InterPro" id="IPR048411">
    <property type="entry name" value="Htt_N_HEAT_rpt-1"/>
</dbReference>
<dbReference type="Pfam" id="PF20925">
    <property type="entry name" value="Htt_bridge"/>
    <property type="match status" value="1"/>
</dbReference>
<feature type="region of interest" description="Disordered" evidence="8">
    <location>
        <begin position="1004"/>
        <end position="1063"/>
    </location>
</feature>
<gene>
    <name evidence="10" type="primary">LOC101237115</name>
</gene>
<evidence type="ECO:0000256" key="5">
    <source>
        <dbReference type="ARBA" id="ARBA00022490"/>
    </source>
</evidence>
<accession>A0ABM4BK62</accession>
<evidence type="ECO:0000313" key="9">
    <source>
        <dbReference type="Proteomes" id="UP001652625"/>
    </source>
</evidence>
<keyword evidence="5" id="KW-0963">Cytoplasm</keyword>
<dbReference type="Pfam" id="PF12372">
    <property type="entry name" value="Htt_N-HEAT"/>
    <property type="match status" value="2"/>
</dbReference>
<feature type="repeat" description="HEAT" evidence="7">
    <location>
        <begin position="756"/>
        <end position="786"/>
    </location>
</feature>
<dbReference type="InterPro" id="IPR011989">
    <property type="entry name" value="ARM-like"/>
</dbReference>
<dbReference type="PRINTS" id="PR00375">
    <property type="entry name" value="HUNTINGTIN"/>
</dbReference>
<reference evidence="10" key="1">
    <citation type="submission" date="2025-08" db="UniProtKB">
        <authorList>
            <consortium name="RefSeq"/>
        </authorList>
    </citation>
    <scope>IDENTIFICATION</scope>
</reference>
<keyword evidence="9" id="KW-1185">Reference proteome</keyword>
<evidence type="ECO:0000256" key="7">
    <source>
        <dbReference type="PROSITE-ProRule" id="PRU00103"/>
    </source>
</evidence>
<comment type="subcellular location">
    <subcellularLocation>
        <location evidence="3">Cytoplasm</location>
    </subcellularLocation>
    <subcellularLocation>
        <location evidence="2">Nucleus</location>
    </subcellularLocation>
</comment>
<dbReference type="Pfam" id="PF20927">
    <property type="entry name" value="Htt_C-HEAT"/>
    <property type="match status" value="1"/>
</dbReference>
<proteinExistence type="inferred from homology"/>
<sequence>MADKIIKAFEALRTHYLQESTNTLTQVQTSESDGAVIKKKDALLSVRERISHCNTIADFLPLSSVKDISDFPRLFTQAIELLLICCDDNEADVRLLAGECLNKIMKGFLHSNIGRIQVELYKEIKKNGPSRSLRAAMQRFGDTCYLIHTNKCRPYVANLLPCIVKIAKREDDAIQETLGVMMSKLCPVIGKFMNEDDVKILMKNFLPNIKSTSASLRRTAVGVLDCLCENSRKPTHFYSWLISMLLGMVTPLTSSMPANTILGVLLCFRGILPNLSDSAQLKLNYTDPVIEKAKHAANFSKDRVLEKKQFLQIYEVTMFCTKHGDHNVVTAALETLNQILLCQAKFLTSILLSPTGIAATITGQLPDLLDDSLSSSQMGDSGLSNDLYSLSSSTSDIFNSKKSDDDIAESSLEPSVNNLWEVPKIDYFSNIMITDKNDFVSTESISSYNFDVPNDFEGVLDLPRTYTQGSMVNIESHTDGYVTDQSFGIDSQDDLSSCTFEDPRQKDLLNKDSFVALQSLFNFDPVSCTGVPALHCVRVMCSFLLQGKPGCVLPDTQTRVSVKALALSCICSALKIFPEAFVAKALPDDIDFSDGQLVRDIMLFSTHDDPHLRGLVAAIVSSFICCTVKQAGGEFTKWIEKVTTFYETDLLDLKQVINVLLVILNDESATAVKQCCQAISQCIHAILESTCNLLGYDLVWKLLDHSSSTYWLVKVEVMEIFQALNYSLLHILQNSWVHLNSIPRINVKHASIQDQVIDVLLKLLGDEDSRVRSKAASALVNVVPKLYCPNEINICCLPSLSAHVLNNKNSIHTNLTYLLRKLMLHQKKFSLKYVQLGCLECFYLLSISYPVSLHPFSWEMLPGYSVKESQASNNFRKKLDFSEVQKSSLGLLVLTLDQLSSSWISLDLVAHEQALKLSVHLLCGASKRYLNDKAQLSKERNQSNLLDTVIGENMWSSLGNAELTSCAHKLFLHLLKLFSILLHVIEQTNPLIIKNKDKVPDSVSSIQQPLTTGVTPTSNSPRKFSIVKSATKKQEAESEKLKASEKDPNLPNLKDPNLPNLNPDSKVTSPYTHVFDKNEKLGFFQSSPHFMNVYVMLKGVFKNYQVSPVSSSLDKFTSFVKSVLETFSMLLELATFVELGPYVEEILEYIKTTVLIDEEASFLALQQLLKGLFGTNAANQPETFKLAESTQQLVKYHGDPTYFYEESNFPDSLEYETEDVFESCFLVPYNHVYDSLKCVPQVVENRSRAASFLKSFKNSFTANRPLDKVSKEKMSSIQSYIRLFEPLVIHALKSYTTTSSTSLQCQTIHLIDQLIRLRVNYSLLDSDQVFIGYVLKQFELVEQGQIRNPELFIPTVFQFLVLLSYECFQPKFTQAKAIIGMPRIMRLCDSVMACGQPVHLYAIPALKPIVQDLFGSSSQVRSDSGKDLDIQREVVVSMLLRVIHYPQVLTMLRHVLINSKADDERWKRLSRQIIDTLLPSLAKLELTVDTLSNLYLLFDLFDSVAPLALRPADIILKSMFTLATPTTCQEEIRRIAAVISLLRTLIMQNSEEIILSHIPSFDTSQTLFSSVLDQEKIAGSSVDNDTAATNYLATFLLNILSMAINNVCQRYCEVTIYNTRVSLLVQTLRVFLSLLTYIGKSGSFKKLTSVLLSLLVFSKTPDTSSLHIQLTMQLSGIKSLEPQLFLLWVYFIHSLGSMNFDFWIQCMNLTKEKHYCTWKYDLIDQATFLLHCDLMTVKLKEMKVVQFSSVNTFLTNNASNLLLNLRERPVKQLIDFILRNTALSQCLLSMLSDSVSTIMEKHLIMKSLLVLLEHVELGLSANVIYFLLSLLPSIKIYGLARKAETLACRRMEYLQSLDDQEYKLPIENLEKFSDVAIHNKRYPRLCSLIKRVTKQKVSEKIVSHPLDLVAVDLKKFSIDENWMVDFVQKLCFCDPGNEQEAVCSIYLLSSLKNQDANGILENQKFSVVLLETLLRETSFRDVRKSKKSDLELSYSYEYSQILPPENQDYLFTSAKTSLIKHIKYFLDDLRLFVEHDSFQYVSYNVNFLKNSLSDKNLLTKYQYLVRCVLQILYPSCYFNQPSYITKEDISKILELVLVYPYVCMLQVETNKICITSIQQCFHSFALVLNCQEFFEALNQQVYALIISQSICRIHLLVKYLILRPGKDLVKLPEMMNGNLLPLNSVLYDAAKKVSELVESIKDVLLLEKSTLPSFFSKHLIVTITGLARIPIVNSYARIPPIVWKFGWKPSLEGDLKTELPPLPVEILKEKDVLKEFVFRVNYIGWSSRMQFEETWAALLGVLSSPPMLENISTEEDIEMAQASCLAVHCITSLILDTTLAPVPGNSSISQYSVLHRLRDYPFLGSKPGIKLTTVLSEIELVTRYLSSDSFFVKQILYPVIPNLLSIRQRKQQLYHGCMLIGKLFFSNLEFPLQHHGYKMGQISASAIRTRLITSDVVEDTDSDDSDSLIIRVKEKSVSDIHRKLDELDIRSCLQFLLELFEQWLSPYAVPKTPLMLKMEAMKSLCVLSDLLLEMSHFEWILGILMEFSQNHPSEDDIILEYLVPTVCKALAVLKLEGNTAERIVKLIELCLRSPHVPLQISCMVGSLYILESQVQTTNVLLTPILTDYITKKMASLLEVTYVVNERFAMTFWSLCFFLIENCSSEISDSHFATLVFESASGELCKIDDLNTPEVNCLLFRGLERLAVSFSLTNTESERLAKLSAQCIVNGTTGKCLPALSLLCACMYTGKNAEYASGLTNIDVGDASIESRLIMMERINVLLARIRKGQISEATLLANILPRILLDFLPVQEVMNKLISEFLSSQQPRPELIAKIFYKVSDILQREGNEVTVRDWVFLCIASFVQRTPLAMAVWSLTCFFICASSNPWLKSLFPYVVLNKGRLEEADKEIFYIAALDFYTAQKLDSAQRKQFFQFFNGKIDNPASPYVRLLACCTEVQALEKLKK</sequence>
<evidence type="ECO:0000256" key="3">
    <source>
        <dbReference type="ARBA" id="ARBA00004496"/>
    </source>
</evidence>
<dbReference type="InterPro" id="IPR048413">
    <property type="entry name" value="Htt_C-HEAT_rpt"/>
</dbReference>
<dbReference type="InterPro" id="IPR016024">
    <property type="entry name" value="ARM-type_fold"/>
</dbReference>
<feature type="compositionally biased region" description="Basic and acidic residues" evidence="8">
    <location>
        <begin position="1032"/>
        <end position="1048"/>
    </location>
</feature>
<dbReference type="InterPro" id="IPR000091">
    <property type="entry name" value="Huntingtin"/>
</dbReference>
<feature type="compositionally biased region" description="Low complexity" evidence="8">
    <location>
        <begin position="1049"/>
        <end position="1063"/>
    </location>
</feature>
<dbReference type="Gene3D" id="1.25.10.10">
    <property type="entry name" value="Leucine-rich Repeat Variant"/>
    <property type="match status" value="2"/>
</dbReference>
<evidence type="ECO:0000256" key="4">
    <source>
        <dbReference type="ARBA" id="ARBA00007153"/>
    </source>
</evidence>
<dbReference type="PANTHER" id="PTHR10170:SF10">
    <property type="entry name" value="HUNTINGTIN"/>
    <property type="match status" value="1"/>
</dbReference>
<dbReference type="PROSITE" id="PS50077">
    <property type="entry name" value="HEAT_REPEAT"/>
    <property type="match status" value="1"/>
</dbReference>
<evidence type="ECO:0000256" key="2">
    <source>
        <dbReference type="ARBA" id="ARBA00004123"/>
    </source>
</evidence>
<protein>
    <submittedName>
        <fullName evidence="10">Huntingtin isoform X2</fullName>
    </submittedName>
</protein>
<evidence type="ECO:0000256" key="1">
    <source>
        <dbReference type="ARBA" id="ARBA00002907"/>
    </source>
</evidence>
<dbReference type="InterPro" id="IPR024613">
    <property type="entry name" value="Huntingtin_N_HEAT_rpt-2"/>
</dbReference>
<dbReference type="InterPro" id="IPR028426">
    <property type="entry name" value="Huntingtin_fam"/>
</dbReference>
<comment type="function">
    <text evidence="1">May play a role in microtubule-mediated transport or vesicle function.</text>
</comment>
<dbReference type="RefSeq" id="XP_065649419.1">
    <property type="nucleotide sequence ID" value="XM_065793347.1"/>
</dbReference>
<organism evidence="9 10">
    <name type="scientific">Hydra vulgaris</name>
    <name type="common">Hydra</name>
    <name type="synonym">Hydra attenuata</name>
    <dbReference type="NCBI Taxonomy" id="6087"/>
    <lineage>
        <taxon>Eukaryota</taxon>
        <taxon>Metazoa</taxon>
        <taxon>Cnidaria</taxon>
        <taxon>Hydrozoa</taxon>
        <taxon>Hydroidolina</taxon>
        <taxon>Anthoathecata</taxon>
        <taxon>Aplanulata</taxon>
        <taxon>Hydridae</taxon>
        <taxon>Hydra</taxon>
    </lineage>
</organism>
<dbReference type="Proteomes" id="UP001652625">
    <property type="component" value="Chromosome 03"/>
</dbReference>
<keyword evidence="6" id="KW-0539">Nucleus</keyword>
<name>A0ABM4BK62_HYDVU</name>
<dbReference type="SUPFAM" id="SSF48371">
    <property type="entry name" value="ARM repeat"/>
    <property type="match status" value="1"/>
</dbReference>
<dbReference type="InterPro" id="IPR021133">
    <property type="entry name" value="HEAT_type_2"/>
</dbReference>
<evidence type="ECO:0000256" key="8">
    <source>
        <dbReference type="SAM" id="MobiDB-lite"/>
    </source>
</evidence>
<feature type="compositionally biased region" description="Polar residues" evidence="8">
    <location>
        <begin position="1004"/>
        <end position="1022"/>
    </location>
</feature>
<dbReference type="GeneID" id="101237115"/>
<dbReference type="PANTHER" id="PTHR10170">
    <property type="entry name" value="HUNTINGTON DISEASE PROTEIN"/>
    <property type="match status" value="1"/>
</dbReference>
<evidence type="ECO:0000313" key="10">
    <source>
        <dbReference type="RefSeq" id="XP_065649419.1"/>
    </source>
</evidence>
<evidence type="ECO:0000256" key="6">
    <source>
        <dbReference type="ARBA" id="ARBA00023242"/>
    </source>
</evidence>
<comment type="similarity">
    <text evidence="4">Belongs to the huntingtin family.</text>
</comment>
<dbReference type="InterPro" id="IPR048412">
    <property type="entry name" value="Htt_bridge"/>
</dbReference>